<dbReference type="AlphaFoldDB" id="A0A5B0Q4M4"/>
<evidence type="ECO:0000313" key="4">
    <source>
        <dbReference type="EMBL" id="KAA1108156.1"/>
    </source>
</evidence>
<name>A0A5B0Q4M4_PUCGR</name>
<dbReference type="Proteomes" id="UP000324748">
    <property type="component" value="Unassembled WGS sequence"/>
</dbReference>
<evidence type="ECO:0000256" key="3">
    <source>
        <dbReference type="ARBA" id="ARBA00022807"/>
    </source>
</evidence>
<keyword evidence="5" id="KW-1185">Reference proteome</keyword>
<dbReference type="SUPFAM" id="SSF54001">
    <property type="entry name" value="Cysteine proteinases"/>
    <property type="match status" value="1"/>
</dbReference>
<dbReference type="GO" id="GO:0070005">
    <property type="term" value="F:cysteine-type aminopeptidase activity"/>
    <property type="evidence" value="ECO:0007669"/>
    <property type="project" value="InterPro"/>
</dbReference>
<reference evidence="4 5" key="1">
    <citation type="submission" date="2019-05" db="EMBL/GenBank/DDBJ databases">
        <title>Emergence of the Ug99 lineage of the wheat stem rust pathogen through somatic hybridization.</title>
        <authorList>
            <person name="Li F."/>
            <person name="Upadhyaya N.M."/>
            <person name="Sperschneider J."/>
            <person name="Matny O."/>
            <person name="Nguyen-Phuc H."/>
            <person name="Mago R."/>
            <person name="Raley C."/>
            <person name="Miller M.E."/>
            <person name="Silverstein K.A.T."/>
            <person name="Henningsen E."/>
            <person name="Hirsch C.D."/>
            <person name="Visser B."/>
            <person name="Pretorius Z.A."/>
            <person name="Steffenson B.J."/>
            <person name="Schwessinger B."/>
            <person name="Dodds P.N."/>
            <person name="Figueroa M."/>
        </authorList>
    </citation>
    <scope>NUCLEOTIDE SEQUENCE [LARGE SCALE GENOMIC DNA]</scope>
    <source>
        <strain evidence="4">21-0</strain>
    </source>
</reference>
<dbReference type="InterPro" id="IPR038765">
    <property type="entry name" value="Papain-like_cys_pep_sf"/>
</dbReference>
<accession>A0A5B0Q4M4</accession>
<dbReference type="PANTHER" id="PTHR10363:SF2">
    <property type="entry name" value="BLEOMYCIN HYDROLASE"/>
    <property type="match status" value="1"/>
</dbReference>
<comment type="caution">
    <text evidence="4">The sequence shown here is derived from an EMBL/GenBank/DDBJ whole genome shotgun (WGS) entry which is preliminary data.</text>
</comment>
<dbReference type="InterPro" id="IPR004134">
    <property type="entry name" value="Peptidase_C1B"/>
</dbReference>
<keyword evidence="1" id="KW-0645">Protease</keyword>
<evidence type="ECO:0000256" key="1">
    <source>
        <dbReference type="ARBA" id="ARBA00022670"/>
    </source>
</evidence>
<evidence type="ECO:0000313" key="5">
    <source>
        <dbReference type="Proteomes" id="UP000324748"/>
    </source>
</evidence>
<keyword evidence="2" id="KW-0378">Hydrolase</keyword>
<dbReference type="Pfam" id="PF03051">
    <property type="entry name" value="Peptidase_C1_2"/>
    <property type="match status" value="1"/>
</dbReference>
<dbReference type="GO" id="GO:0005737">
    <property type="term" value="C:cytoplasm"/>
    <property type="evidence" value="ECO:0007669"/>
    <property type="project" value="TreeGrafter"/>
</dbReference>
<dbReference type="EMBL" id="VSWC01000028">
    <property type="protein sequence ID" value="KAA1108156.1"/>
    <property type="molecule type" value="Genomic_DNA"/>
</dbReference>
<sequence length="104" mass="11676">MLERCLPPLTGLCIPSSLITKAHLGSLLIFPSLSDYRPETVCVMTHAMVITAVHLDTEGNPVRFKVQDSWSDTAGDHGYFMMTNAWFDEFVYQIFIPKLVVPSD</sequence>
<dbReference type="PANTHER" id="PTHR10363">
    <property type="entry name" value="BLEOMYCIN HYDROLASE"/>
    <property type="match status" value="1"/>
</dbReference>
<dbReference type="GO" id="GO:0009636">
    <property type="term" value="P:response to toxic substance"/>
    <property type="evidence" value="ECO:0007669"/>
    <property type="project" value="TreeGrafter"/>
</dbReference>
<keyword evidence="3" id="KW-0788">Thiol protease</keyword>
<gene>
    <name evidence="4" type="ORF">PGT21_002227</name>
</gene>
<dbReference type="OrthoDB" id="2666448at2759"/>
<dbReference type="Gene3D" id="3.90.70.10">
    <property type="entry name" value="Cysteine proteinases"/>
    <property type="match status" value="1"/>
</dbReference>
<proteinExistence type="predicted"/>
<dbReference type="GO" id="GO:0043418">
    <property type="term" value="P:homocysteine catabolic process"/>
    <property type="evidence" value="ECO:0007669"/>
    <property type="project" value="TreeGrafter"/>
</dbReference>
<protein>
    <submittedName>
        <fullName evidence="4">Uncharacterized protein</fullName>
    </submittedName>
</protein>
<dbReference type="GO" id="GO:0006508">
    <property type="term" value="P:proteolysis"/>
    <property type="evidence" value="ECO:0007669"/>
    <property type="project" value="UniProtKB-KW"/>
</dbReference>
<evidence type="ECO:0000256" key="2">
    <source>
        <dbReference type="ARBA" id="ARBA00022801"/>
    </source>
</evidence>
<organism evidence="4 5">
    <name type="scientific">Puccinia graminis f. sp. tritici</name>
    <dbReference type="NCBI Taxonomy" id="56615"/>
    <lineage>
        <taxon>Eukaryota</taxon>
        <taxon>Fungi</taxon>
        <taxon>Dikarya</taxon>
        <taxon>Basidiomycota</taxon>
        <taxon>Pucciniomycotina</taxon>
        <taxon>Pucciniomycetes</taxon>
        <taxon>Pucciniales</taxon>
        <taxon>Pucciniaceae</taxon>
        <taxon>Puccinia</taxon>
    </lineage>
</organism>